<proteinExistence type="predicted"/>
<evidence type="ECO:0000256" key="1">
    <source>
        <dbReference type="ARBA" id="ARBA00023002"/>
    </source>
</evidence>
<keyword evidence="3" id="KW-1185">Reference proteome</keyword>
<evidence type="ECO:0000313" key="2">
    <source>
        <dbReference type="EMBL" id="KAL2834810.1"/>
    </source>
</evidence>
<reference evidence="2 3" key="1">
    <citation type="submission" date="2024-07" db="EMBL/GenBank/DDBJ databases">
        <title>Section-level genome sequencing and comparative genomics of Aspergillus sections Usti and Cavernicolus.</title>
        <authorList>
            <consortium name="Lawrence Berkeley National Laboratory"/>
            <person name="Nybo J.L."/>
            <person name="Vesth T.C."/>
            <person name="Theobald S."/>
            <person name="Frisvad J.C."/>
            <person name="Larsen T.O."/>
            <person name="Kjaerboelling I."/>
            <person name="Rothschild-Mancinelli K."/>
            <person name="Lyhne E.K."/>
            <person name="Kogle M.E."/>
            <person name="Barry K."/>
            <person name="Clum A."/>
            <person name="Na H."/>
            <person name="Ledsgaard L."/>
            <person name="Lin J."/>
            <person name="Lipzen A."/>
            <person name="Kuo A."/>
            <person name="Riley R."/>
            <person name="Mondo S."/>
            <person name="Labutti K."/>
            <person name="Haridas S."/>
            <person name="Pangalinan J."/>
            <person name="Salamov A.A."/>
            <person name="Simmons B.A."/>
            <person name="Magnuson J.K."/>
            <person name="Chen J."/>
            <person name="Drula E."/>
            <person name="Henrissat B."/>
            <person name="Wiebenga A."/>
            <person name="Lubbers R.J."/>
            <person name="Gomes A.C."/>
            <person name="Makela M.R."/>
            <person name="Stajich J."/>
            <person name="Grigoriev I.V."/>
            <person name="Mortensen U.H."/>
            <person name="De Vries R.P."/>
            <person name="Baker S.E."/>
            <person name="Andersen M.R."/>
        </authorList>
    </citation>
    <scope>NUCLEOTIDE SEQUENCE [LARGE SCALE GENOMIC DNA]</scope>
    <source>
        <strain evidence="2 3">CBS 123904</strain>
    </source>
</reference>
<comment type="caution">
    <text evidence="2">The sequence shown here is derived from an EMBL/GenBank/DDBJ whole genome shotgun (WGS) entry which is preliminary data.</text>
</comment>
<evidence type="ECO:0008006" key="4">
    <source>
        <dbReference type="Google" id="ProtNLM"/>
    </source>
</evidence>
<dbReference type="SUPFAM" id="SSF51735">
    <property type="entry name" value="NAD(P)-binding Rossmann-fold domains"/>
    <property type="match status" value="1"/>
</dbReference>
<protein>
    <recommendedName>
        <fullName evidence="4">NAD(P)-binding protein</fullName>
    </recommendedName>
</protein>
<dbReference type="EMBL" id="JBFXLU010000212">
    <property type="protein sequence ID" value="KAL2834810.1"/>
    <property type="molecule type" value="Genomic_DNA"/>
</dbReference>
<dbReference type="Gene3D" id="3.40.50.720">
    <property type="entry name" value="NAD(P)-binding Rossmann-like Domain"/>
    <property type="match status" value="1"/>
</dbReference>
<organism evidence="2 3">
    <name type="scientific">Aspergillus pseudoustus</name>
    <dbReference type="NCBI Taxonomy" id="1810923"/>
    <lineage>
        <taxon>Eukaryota</taxon>
        <taxon>Fungi</taxon>
        <taxon>Dikarya</taxon>
        <taxon>Ascomycota</taxon>
        <taxon>Pezizomycotina</taxon>
        <taxon>Eurotiomycetes</taxon>
        <taxon>Eurotiomycetidae</taxon>
        <taxon>Eurotiales</taxon>
        <taxon>Aspergillaceae</taxon>
        <taxon>Aspergillus</taxon>
        <taxon>Aspergillus subgen. Nidulantes</taxon>
    </lineage>
</organism>
<dbReference type="PANTHER" id="PTHR47534:SF3">
    <property type="entry name" value="ALCOHOL DEHYDROGENASE-LIKE C-TERMINAL DOMAIN-CONTAINING PROTEIN"/>
    <property type="match status" value="1"/>
</dbReference>
<gene>
    <name evidence="2" type="ORF">BJY01DRAFT_223965</name>
</gene>
<dbReference type="Proteomes" id="UP001610446">
    <property type="component" value="Unassembled WGS sequence"/>
</dbReference>
<evidence type="ECO:0000313" key="3">
    <source>
        <dbReference type="Proteomes" id="UP001610446"/>
    </source>
</evidence>
<dbReference type="PANTHER" id="PTHR47534">
    <property type="entry name" value="YALI0E05731P"/>
    <property type="match status" value="1"/>
</dbReference>
<keyword evidence="1" id="KW-0560">Oxidoreductase</keyword>
<sequence length="362" mass="40785">MVNLDVVHTEVADLVKRQPLVAVFFGGTTGIGHYTLRALATAEAQYKGKGFRAYLVGRKPTRGEEIITECRQIYPEARITFLQVDDLSLLRDVDRACANIIQLEEEERDNPRVDFLMTSQGGPIFLPRRDTPEGLDKSMSLMYYSRMRAIFNLQPLLAQSPKPATVISVYAGGFEQKLFTDELSLRDLKRYSYSQARSHMVYMHTLFFEHLASQPEPAGKVSLVHIFPGLVLGPGFHDTEYPAWFRFIWRWMFIPVFGRLLTIEPAVSGMRMLGLASPRYPPMRSKNNEVVSSSRAGGEEADVVKATNGLVGGGCYALTWNGEDNFKAKNYAKFDKDVLRQQVVSHTLKAFDVIEAGGVFRE</sequence>
<name>A0ABR4J471_9EURO</name>
<dbReference type="InterPro" id="IPR052228">
    <property type="entry name" value="Sec_Metab_Biosynth_Oxidored"/>
</dbReference>
<accession>A0ABR4J471</accession>
<dbReference type="InterPro" id="IPR036291">
    <property type="entry name" value="NAD(P)-bd_dom_sf"/>
</dbReference>